<feature type="compositionally biased region" description="Pro residues" evidence="4">
    <location>
        <begin position="703"/>
        <end position="714"/>
    </location>
</feature>
<dbReference type="PANTHER" id="PTHR48112:SF22">
    <property type="entry name" value="MITOCHONDRIAL TRANSCRIPTION FACTOR A, ISOFORM B"/>
    <property type="match status" value="1"/>
</dbReference>
<evidence type="ECO:0000256" key="3">
    <source>
        <dbReference type="PROSITE-ProRule" id="PRU00267"/>
    </source>
</evidence>
<dbReference type="EMBL" id="GG745358">
    <property type="protein sequence ID" value="KNE68905.1"/>
    <property type="molecule type" value="Genomic_DNA"/>
</dbReference>
<evidence type="ECO:0000313" key="6">
    <source>
        <dbReference type="EMBL" id="KNE68905.1"/>
    </source>
</evidence>
<feature type="domain" description="HMG box" evidence="5">
    <location>
        <begin position="571"/>
        <end position="647"/>
    </location>
</feature>
<keyword evidence="1" id="KW-0677">Repeat</keyword>
<dbReference type="GO" id="GO:0006355">
    <property type="term" value="P:regulation of DNA-templated transcription"/>
    <property type="evidence" value="ECO:0007669"/>
    <property type="project" value="InterPro"/>
</dbReference>
<evidence type="ECO:0000259" key="5">
    <source>
        <dbReference type="PROSITE" id="PS50118"/>
    </source>
</evidence>
<feature type="region of interest" description="Disordered" evidence="4">
    <location>
        <begin position="533"/>
        <end position="574"/>
    </location>
</feature>
<dbReference type="Pfam" id="PF00505">
    <property type="entry name" value="HMG_box"/>
    <property type="match status" value="1"/>
</dbReference>
<dbReference type="InterPro" id="IPR017956">
    <property type="entry name" value="AT_hook_DNA-bd_motif"/>
</dbReference>
<feature type="region of interest" description="Disordered" evidence="4">
    <location>
        <begin position="226"/>
        <end position="247"/>
    </location>
</feature>
<feature type="compositionally biased region" description="Low complexity" evidence="4">
    <location>
        <begin position="319"/>
        <end position="328"/>
    </location>
</feature>
<dbReference type="InterPro" id="IPR050342">
    <property type="entry name" value="HMGB"/>
</dbReference>
<protein>
    <recommendedName>
        <fullName evidence="5">HMG box domain-containing protein</fullName>
    </recommendedName>
</protein>
<dbReference type="SMART" id="SM00384">
    <property type="entry name" value="AT_hook"/>
    <property type="match status" value="4"/>
</dbReference>
<dbReference type="GO" id="GO:0000785">
    <property type="term" value="C:chromatin"/>
    <property type="evidence" value="ECO:0007669"/>
    <property type="project" value="InterPro"/>
</dbReference>
<dbReference type="STRING" id="578462.A0A0L0T2M3"/>
<dbReference type="AlphaFoldDB" id="A0A0L0T2M3"/>
<dbReference type="VEuPathDB" id="FungiDB:AMAG_19871"/>
<feature type="compositionally biased region" description="Low complexity" evidence="4">
    <location>
        <begin position="536"/>
        <end position="554"/>
    </location>
</feature>
<dbReference type="Gene3D" id="1.10.30.10">
    <property type="entry name" value="High mobility group box domain"/>
    <property type="match status" value="1"/>
</dbReference>
<keyword evidence="2 3" id="KW-0238">DNA-binding</keyword>
<dbReference type="PROSITE" id="PS50118">
    <property type="entry name" value="HMG_BOX_2"/>
    <property type="match status" value="1"/>
</dbReference>
<dbReference type="PRINTS" id="PR00929">
    <property type="entry name" value="ATHOOK"/>
</dbReference>
<dbReference type="GO" id="GO:0003677">
    <property type="term" value="F:DNA binding"/>
    <property type="evidence" value="ECO:0007669"/>
    <property type="project" value="UniProtKB-UniRule"/>
</dbReference>
<evidence type="ECO:0000313" key="7">
    <source>
        <dbReference type="Proteomes" id="UP000054350"/>
    </source>
</evidence>
<feature type="region of interest" description="Disordered" evidence="4">
    <location>
        <begin position="651"/>
        <end position="787"/>
    </location>
</feature>
<feature type="DNA-binding region" description="HMG box" evidence="3">
    <location>
        <begin position="571"/>
        <end position="647"/>
    </location>
</feature>
<dbReference type="OMA" id="HERTRYP"/>
<evidence type="ECO:0000256" key="4">
    <source>
        <dbReference type="SAM" id="MobiDB-lite"/>
    </source>
</evidence>
<accession>A0A0L0T2M3</accession>
<feature type="compositionally biased region" description="Basic and acidic residues" evidence="4">
    <location>
        <begin position="651"/>
        <end position="667"/>
    </location>
</feature>
<keyword evidence="3" id="KW-0539">Nucleus</keyword>
<reference evidence="7" key="2">
    <citation type="submission" date="2009-11" db="EMBL/GenBank/DDBJ databases">
        <title>The Genome Sequence of Allomyces macrogynus strain ATCC 38327.</title>
        <authorList>
            <consortium name="The Broad Institute Genome Sequencing Platform"/>
            <person name="Russ C."/>
            <person name="Cuomo C."/>
            <person name="Shea T."/>
            <person name="Young S.K."/>
            <person name="Zeng Q."/>
            <person name="Koehrsen M."/>
            <person name="Haas B."/>
            <person name="Borodovsky M."/>
            <person name="Guigo R."/>
            <person name="Alvarado L."/>
            <person name="Berlin A."/>
            <person name="Borenstein D."/>
            <person name="Chen Z."/>
            <person name="Engels R."/>
            <person name="Freedman E."/>
            <person name="Gellesch M."/>
            <person name="Goldberg J."/>
            <person name="Griggs A."/>
            <person name="Gujja S."/>
            <person name="Heiman D."/>
            <person name="Hepburn T."/>
            <person name="Howarth C."/>
            <person name="Jen D."/>
            <person name="Larson L."/>
            <person name="Lewis B."/>
            <person name="Mehta T."/>
            <person name="Park D."/>
            <person name="Pearson M."/>
            <person name="Roberts A."/>
            <person name="Saif S."/>
            <person name="Shenoy N."/>
            <person name="Sisk P."/>
            <person name="Stolte C."/>
            <person name="Sykes S."/>
            <person name="Walk T."/>
            <person name="White J."/>
            <person name="Yandava C."/>
            <person name="Burger G."/>
            <person name="Gray M.W."/>
            <person name="Holland P.W.H."/>
            <person name="King N."/>
            <person name="Lang F.B.F."/>
            <person name="Roger A.J."/>
            <person name="Ruiz-Trillo I."/>
            <person name="Lander E."/>
            <person name="Nusbaum C."/>
        </authorList>
    </citation>
    <scope>NUCLEOTIDE SEQUENCE [LARGE SCALE GENOMIC DNA]</scope>
    <source>
        <strain evidence="7">ATCC 38327</strain>
    </source>
</reference>
<organism evidence="6 7">
    <name type="scientific">Allomyces macrogynus (strain ATCC 38327)</name>
    <name type="common">Allomyces javanicus var. macrogynus</name>
    <dbReference type="NCBI Taxonomy" id="578462"/>
    <lineage>
        <taxon>Eukaryota</taxon>
        <taxon>Fungi</taxon>
        <taxon>Fungi incertae sedis</taxon>
        <taxon>Blastocladiomycota</taxon>
        <taxon>Blastocladiomycetes</taxon>
        <taxon>Blastocladiales</taxon>
        <taxon>Blastocladiaceae</taxon>
        <taxon>Allomyces</taxon>
    </lineage>
</organism>
<evidence type="ECO:0000256" key="2">
    <source>
        <dbReference type="ARBA" id="ARBA00023125"/>
    </source>
</evidence>
<keyword evidence="7" id="KW-1185">Reference proteome</keyword>
<feature type="region of interest" description="Disordered" evidence="4">
    <location>
        <begin position="185"/>
        <end position="213"/>
    </location>
</feature>
<dbReference type="InterPro" id="IPR036910">
    <property type="entry name" value="HMG_box_dom_sf"/>
</dbReference>
<feature type="compositionally biased region" description="Acidic residues" evidence="4">
    <location>
        <begin position="721"/>
        <end position="750"/>
    </location>
</feature>
<feature type="region of interest" description="Disordered" evidence="4">
    <location>
        <begin position="313"/>
        <end position="416"/>
    </location>
</feature>
<dbReference type="PRINTS" id="PR00930">
    <property type="entry name" value="HIGHMOBLTYIY"/>
</dbReference>
<dbReference type="InterPro" id="IPR009071">
    <property type="entry name" value="HMG_box_dom"/>
</dbReference>
<evidence type="ECO:0000256" key="1">
    <source>
        <dbReference type="ARBA" id="ARBA00022737"/>
    </source>
</evidence>
<gene>
    <name evidence="6" type="ORF">AMAG_19871</name>
</gene>
<dbReference type="GO" id="GO:0005634">
    <property type="term" value="C:nucleus"/>
    <property type="evidence" value="ECO:0007669"/>
    <property type="project" value="UniProtKB-UniRule"/>
</dbReference>
<dbReference type="Proteomes" id="UP000054350">
    <property type="component" value="Unassembled WGS sequence"/>
</dbReference>
<feature type="compositionally biased region" description="Low complexity" evidence="4">
    <location>
        <begin position="185"/>
        <end position="204"/>
    </location>
</feature>
<dbReference type="SUPFAM" id="SSF47095">
    <property type="entry name" value="HMG-box"/>
    <property type="match status" value="1"/>
</dbReference>
<dbReference type="SMART" id="SM00398">
    <property type="entry name" value="HMG"/>
    <property type="match status" value="1"/>
</dbReference>
<dbReference type="OrthoDB" id="10070927at2759"/>
<name>A0A0L0T2M3_ALLM3</name>
<sequence length="807" mass="84854">MYPYSSTAAPGAPAAPTTGAPPIAVTAAAARFPLALPPHLAHHYYSAYGVPSDRASSAPLPQPPNAAHALAPLFPARWYVSRFSVAQYAAQYAALHAPTLASASPSASASALASYPPAAAASAAVAAARDAGARVPASACEFRGGQSAVPASAYELRGGQTAVPASAYTLRGSCKAVPPVRVAEPSATAPRAAPPTSTAAFRSAQGHDTAPASAYQLRGNQTVPAARVSESRRNGAVPPANVDASRRSQCHDAISASAYELLGSVAAAAPSLLTTSSTLPPASPTSTYFHHCPTTPANPSLHHRTTSAVLPPHVPGSIAAPVTTVEAPAPLPPRRGRGRPRKYPEAPSVPPANLEVPAPPRRGPGRPRKYLPAPVPPVAPTSSRSAAPEPPRRGPGRPRKTPVAPTSARADSGFVVDATPPAPARNDAAVEAALITSAPIAGPHGVTTVPIAVPNPIGSATAGAPTGTTTALLPLVPEPDHEPDLVDAVEPPAPVPAPRVLALAALDALATASFMNLAPAYVGPLVPSPHVPAPAPITSATDAPSPPTTSTSRPGRYPRLPPDPHALPKKPTRPRTAYMYYCQAERARVTAALERDMYSVPQRPVFAAVTRALGEAYRELGFVERHPYEMQAEADKRRYMAEMDTWLEEARKRRGEEGVREAMEKPPPKTRKRRETGVSATGSARVPLMAPSAGLPTVHEVPRPPARVRPPLPPLRRVYDEIESETYESDERDDESDESESEAKSDEEEMPPPPLPVKRDRGRPRKNPPSTTMRAGPPITRRTRKKRRLLAYNVYFSTEIHRMIGLK</sequence>
<proteinExistence type="predicted"/>
<dbReference type="InterPro" id="IPR000116">
    <property type="entry name" value="HMGA"/>
</dbReference>
<dbReference type="PANTHER" id="PTHR48112">
    <property type="entry name" value="HIGH MOBILITY GROUP PROTEIN DSP1"/>
    <property type="match status" value="1"/>
</dbReference>
<reference evidence="6 7" key="1">
    <citation type="submission" date="2009-11" db="EMBL/GenBank/DDBJ databases">
        <title>Annotation of Allomyces macrogynus ATCC 38327.</title>
        <authorList>
            <consortium name="The Broad Institute Genome Sequencing Platform"/>
            <person name="Russ C."/>
            <person name="Cuomo C."/>
            <person name="Burger G."/>
            <person name="Gray M.W."/>
            <person name="Holland P.W.H."/>
            <person name="King N."/>
            <person name="Lang F.B.F."/>
            <person name="Roger A.J."/>
            <person name="Ruiz-Trillo I."/>
            <person name="Young S.K."/>
            <person name="Zeng Q."/>
            <person name="Gargeya S."/>
            <person name="Fitzgerald M."/>
            <person name="Haas B."/>
            <person name="Abouelleil A."/>
            <person name="Alvarado L."/>
            <person name="Arachchi H.M."/>
            <person name="Berlin A."/>
            <person name="Chapman S.B."/>
            <person name="Gearin G."/>
            <person name="Goldberg J."/>
            <person name="Griggs A."/>
            <person name="Gujja S."/>
            <person name="Hansen M."/>
            <person name="Heiman D."/>
            <person name="Howarth C."/>
            <person name="Larimer J."/>
            <person name="Lui A."/>
            <person name="MacDonald P.J.P."/>
            <person name="McCowen C."/>
            <person name="Montmayeur A."/>
            <person name="Murphy C."/>
            <person name="Neiman D."/>
            <person name="Pearson M."/>
            <person name="Priest M."/>
            <person name="Roberts A."/>
            <person name="Saif S."/>
            <person name="Shea T."/>
            <person name="Sisk P."/>
            <person name="Stolte C."/>
            <person name="Sykes S."/>
            <person name="Wortman J."/>
            <person name="Nusbaum C."/>
            <person name="Birren B."/>
        </authorList>
    </citation>
    <scope>NUCLEOTIDE SEQUENCE [LARGE SCALE GENOMIC DNA]</scope>
    <source>
        <strain evidence="6 7">ATCC 38327</strain>
    </source>
</reference>